<reference evidence="2" key="1">
    <citation type="submission" date="2024-07" db="EMBL/GenBank/DDBJ databases">
        <title>Two chromosome-level genome assemblies of Korean endemic species Abeliophyllum distichum and Forsythia ovata (Oleaceae).</title>
        <authorList>
            <person name="Jang H."/>
        </authorList>
    </citation>
    <scope>NUCLEOTIDE SEQUENCE [LARGE SCALE GENOMIC DNA]</scope>
</reference>
<accession>A0ABD1TU72</accession>
<protein>
    <submittedName>
        <fullName evidence="1">Uncharacterized protein</fullName>
    </submittedName>
</protein>
<sequence length="141" mass="15756">MAQAGWYSNLETELVQNLDWRFFPAPHDAAARAVQRLAILGLESMSALHRENSKKAPVSRIGNDKAEKIEDKICGYGRDVNVEKGGSKNELRPQKLHKTGLCERCPVARLGAEALQFKNVLSRSRKNHPKLTSPVKSPRNL</sequence>
<dbReference type="PANTHER" id="PTHR21726">
    <property type="entry name" value="PHOSPHATIDYLINOSITOL N-ACETYLGLUCOSAMINYLTRANSFERASE SUBUNIT P DOWN SYNDROME CRITICAL REGION PROTEIN 5 -RELATED"/>
    <property type="match status" value="1"/>
</dbReference>
<proteinExistence type="predicted"/>
<dbReference type="PANTHER" id="PTHR21726:SF61">
    <property type="entry name" value="DNAA INITIATOR-ASSOCIATING PROTEIN"/>
    <property type="match status" value="1"/>
</dbReference>
<evidence type="ECO:0000313" key="2">
    <source>
        <dbReference type="Proteomes" id="UP001604277"/>
    </source>
</evidence>
<name>A0ABD1TU72_9LAMI</name>
<comment type="caution">
    <text evidence="1">The sequence shown here is derived from an EMBL/GenBank/DDBJ whole genome shotgun (WGS) entry which is preliminary data.</text>
</comment>
<dbReference type="Proteomes" id="UP001604277">
    <property type="component" value="Unassembled WGS sequence"/>
</dbReference>
<dbReference type="EMBL" id="JBFOLJ010000008">
    <property type="protein sequence ID" value="KAL2516283.1"/>
    <property type="molecule type" value="Genomic_DNA"/>
</dbReference>
<keyword evidence="2" id="KW-1185">Reference proteome</keyword>
<gene>
    <name evidence="1" type="ORF">Fot_30254</name>
</gene>
<evidence type="ECO:0000313" key="1">
    <source>
        <dbReference type="EMBL" id="KAL2516283.1"/>
    </source>
</evidence>
<dbReference type="AlphaFoldDB" id="A0ABD1TU72"/>
<organism evidence="1 2">
    <name type="scientific">Forsythia ovata</name>
    <dbReference type="NCBI Taxonomy" id="205694"/>
    <lineage>
        <taxon>Eukaryota</taxon>
        <taxon>Viridiplantae</taxon>
        <taxon>Streptophyta</taxon>
        <taxon>Embryophyta</taxon>
        <taxon>Tracheophyta</taxon>
        <taxon>Spermatophyta</taxon>
        <taxon>Magnoliopsida</taxon>
        <taxon>eudicotyledons</taxon>
        <taxon>Gunneridae</taxon>
        <taxon>Pentapetalae</taxon>
        <taxon>asterids</taxon>
        <taxon>lamiids</taxon>
        <taxon>Lamiales</taxon>
        <taxon>Oleaceae</taxon>
        <taxon>Forsythieae</taxon>
        <taxon>Forsythia</taxon>
    </lineage>
</organism>